<evidence type="ECO:0000313" key="3">
    <source>
        <dbReference type="Proteomes" id="UP001519460"/>
    </source>
</evidence>
<gene>
    <name evidence="2" type="ORF">BaRGS_00020042</name>
</gene>
<dbReference type="InterPro" id="IPR036873">
    <property type="entry name" value="Rhodanese-like_dom_sf"/>
</dbReference>
<accession>A0ABD0KNC0</accession>
<evidence type="ECO:0000313" key="2">
    <source>
        <dbReference type="EMBL" id="KAK7488745.1"/>
    </source>
</evidence>
<dbReference type="Gene3D" id="3.40.250.10">
    <property type="entry name" value="Rhodanese-like domain"/>
    <property type="match status" value="1"/>
</dbReference>
<dbReference type="EMBL" id="JACVVK020000147">
    <property type="protein sequence ID" value="KAK7488745.1"/>
    <property type="molecule type" value="Genomic_DNA"/>
</dbReference>
<reference evidence="2 3" key="1">
    <citation type="journal article" date="2023" name="Sci. Data">
        <title>Genome assembly of the Korean intertidal mud-creeper Batillaria attramentaria.</title>
        <authorList>
            <person name="Patra A.K."/>
            <person name="Ho P.T."/>
            <person name="Jun S."/>
            <person name="Lee S.J."/>
            <person name="Kim Y."/>
            <person name="Won Y.J."/>
        </authorList>
    </citation>
    <scope>NUCLEOTIDE SEQUENCE [LARGE SCALE GENOMIC DNA]</scope>
    <source>
        <strain evidence="2">Wonlab-2016</strain>
    </source>
</reference>
<name>A0ABD0KNC0_9CAEN</name>
<dbReference type="Pfam" id="PF00581">
    <property type="entry name" value="Rhodanese"/>
    <property type="match status" value="1"/>
</dbReference>
<sequence length="124" mass="13714">MPFLTARQLGRLMETRPSSVQLVDCRSFLNYNSDRITGSVNIFCPPLVRKRFANSGLPLATMLSSETKATLCRSGVDTVVLYDDETDEESVAGSQRCDLQLVLDSLMDFLEPGPLSYFVLAGRS</sequence>
<dbReference type="AlphaFoldDB" id="A0ABD0KNC0"/>
<dbReference type="SUPFAM" id="SSF52821">
    <property type="entry name" value="Rhodanese/Cell cycle control phosphatase"/>
    <property type="match status" value="1"/>
</dbReference>
<organism evidence="2 3">
    <name type="scientific">Batillaria attramentaria</name>
    <dbReference type="NCBI Taxonomy" id="370345"/>
    <lineage>
        <taxon>Eukaryota</taxon>
        <taxon>Metazoa</taxon>
        <taxon>Spiralia</taxon>
        <taxon>Lophotrochozoa</taxon>
        <taxon>Mollusca</taxon>
        <taxon>Gastropoda</taxon>
        <taxon>Caenogastropoda</taxon>
        <taxon>Sorbeoconcha</taxon>
        <taxon>Cerithioidea</taxon>
        <taxon>Batillariidae</taxon>
        <taxon>Batillaria</taxon>
    </lineage>
</organism>
<dbReference type="Proteomes" id="UP001519460">
    <property type="component" value="Unassembled WGS sequence"/>
</dbReference>
<protein>
    <recommendedName>
        <fullName evidence="1">Rhodanese domain-containing protein</fullName>
    </recommendedName>
</protein>
<evidence type="ECO:0000259" key="1">
    <source>
        <dbReference type="PROSITE" id="PS50206"/>
    </source>
</evidence>
<keyword evidence="3" id="KW-1185">Reference proteome</keyword>
<proteinExistence type="predicted"/>
<dbReference type="InterPro" id="IPR001763">
    <property type="entry name" value="Rhodanese-like_dom"/>
</dbReference>
<feature type="domain" description="Rhodanese" evidence="1">
    <location>
        <begin position="16"/>
        <end position="84"/>
    </location>
</feature>
<comment type="caution">
    <text evidence="2">The sequence shown here is derived from an EMBL/GenBank/DDBJ whole genome shotgun (WGS) entry which is preliminary data.</text>
</comment>
<dbReference type="PROSITE" id="PS50206">
    <property type="entry name" value="RHODANESE_3"/>
    <property type="match status" value="1"/>
</dbReference>